<feature type="signal peptide" evidence="1">
    <location>
        <begin position="1"/>
        <end position="22"/>
    </location>
</feature>
<reference evidence="2 3" key="1">
    <citation type="submission" date="2022-11" db="EMBL/GenBank/DDBJ databases">
        <title>Minimal conservation of predation-associated metabolite biosynthetic gene clusters underscores biosynthetic potential of Myxococcota including descriptions for ten novel species: Archangium lansinium sp. nov., Myxococcus landrumus sp. nov., Nannocystis bai.</title>
        <authorList>
            <person name="Ahearne A."/>
            <person name="Stevens C."/>
            <person name="Dowd S."/>
        </authorList>
    </citation>
    <scope>NUCLEOTIDE SEQUENCE [LARGE SCALE GENOMIC DNA]</scope>
    <source>
        <strain evidence="2 3">NCELM</strain>
    </source>
</reference>
<evidence type="ECO:0000256" key="1">
    <source>
        <dbReference type="SAM" id="SignalP"/>
    </source>
</evidence>
<evidence type="ECO:0000313" key="3">
    <source>
        <dbReference type="Proteomes" id="UP001217838"/>
    </source>
</evidence>
<evidence type="ECO:0000313" key="2">
    <source>
        <dbReference type="EMBL" id="MDC0672809.1"/>
    </source>
</evidence>
<keyword evidence="1" id="KW-0732">Signal</keyword>
<dbReference type="RefSeq" id="WP_272004912.1">
    <property type="nucleotide sequence ID" value="NZ_JAQNDN010000020.1"/>
</dbReference>
<comment type="caution">
    <text evidence="2">The sequence shown here is derived from an EMBL/GenBank/DDBJ whole genome shotgun (WGS) entry which is preliminary data.</text>
</comment>
<accession>A0ABT5BGZ8</accession>
<gene>
    <name evidence="2" type="ORF">POL58_33965</name>
</gene>
<name>A0ABT5BGZ8_9BACT</name>
<keyword evidence="3" id="KW-1185">Reference proteome</keyword>
<dbReference type="Proteomes" id="UP001217838">
    <property type="component" value="Unassembled WGS sequence"/>
</dbReference>
<proteinExistence type="predicted"/>
<protein>
    <submittedName>
        <fullName evidence="2">Uncharacterized protein</fullName>
    </submittedName>
</protein>
<feature type="chain" id="PRO_5045917712" evidence="1">
    <location>
        <begin position="23"/>
        <end position="374"/>
    </location>
</feature>
<sequence>MSRLVSSLLFAAVLFTGSEALAWPTTTISGTGTASSPVQGYAWKDQGGGAWTKWNSVVYRDQAINDLKVARRSATNIGPTWGAWSVETIDNGAYDVGSVSLAMDGNGVEYVSYVDTTSKNLKFAKRVGGGAGNCFSGSDWDCATLVFGTVGQTAIGVSFDEQTQQNTIHIVYTRVDQGVVDLWHARKIGSGSWSTAWIRETNAIWLGPEALGFYGTTPRVAYGEAGVGLRYTRYQGPNQGDWVTSTIDASGGSYASLVGKGLGQYIAYLSGAGSDLKFASWNFLFGTWVLSPIDTSVSYHSLAVDDGLVPHIGYKKSNVPMRAKRPSTTWVIDTADSTFNTGYFTSIEIDSQPATDTAIVTHTNGFGTIRVSAE</sequence>
<dbReference type="EMBL" id="JAQNDN010000020">
    <property type="protein sequence ID" value="MDC0672809.1"/>
    <property type="molecule type" value="Genomic_DNA"/>
</dbReference>
<organism evidence="2 3">
    <name type="scientific">Nannocystis radixulma</name>
    <dbReference type="NCBI Taxonomy" id="2995305"/>
    <lineage>
        <taxon>Bacteria</taxon>
        <taxon>Pseudomonadati</taxon>
        <taxon>Myxococcota</taxon>
        <taxon>Polyangia</taxon>
        <taxon>Nannocystales</taxon>
        <taxon>Nannocystaceae</taxon>
        <taxon>Nannocystis</taxon>
    </lineage>
</organism>